<protein>
    <submittedName>
        <fullName evidence="2">Uncharacterized protein</fullName>
    </submittedName>
</protein>
<accession>A0AAW9CVU5</accession>
<dbReference type="EMBL" id="QXCT01000002">
    <property type="protein sequence ID" value="MDW9255040.1"/>
    <property type="molecule type" value="Genomic_DNA"/>
</dbReference>
<feature type="region of interest" description="Disordered" evidence="1">
    <location>
        <begin position="1"/>
        <end position="49"/>
    </location>
</feature>
<sequence length="49" mass="5783">MRLGGARSPEAQCRDGDQRNELVHFGSPDGGRQRSPYRQRRHLCRMRRM</sequence>
<dbReference type="AlphaFoldDB" id="A0AAW9CVU5"/>
<feature type="compositionally biased region" description="Basic and acidic residues" evidence="1">
    <location>
        <begin position="12"/>
        <end position="22"/>
    </location>
</feature>
<dbReference type="Proteomes" id="UP001272137">
    <property type="component" value="Unassembled WGS sequence"/>
</dbReference>
<evidence type="ECO:0000256" key="1">
    <source>
        <dbReference type="SAM" id="MobiDB-lite"/>
    </source>
</evidence>
<proteinExistence type="predicted"/>
<organism evidence="2 3">
    <name type="scientific">Burkholderia thailandensis</name>
    <dbReference type="NCBI Taxonomy" id="57975"/>
    <lineage>
        <taxon>Bacteria</taxon>
        <taxon>Pseudomonadati</taxon>
        <taxon>Pseudomonadota</taxon>
        <taxon>Betaproteobacteria</taxon>
        <taxon>Burkholderiales</taxon>
        <taxon>Burkholderiaceae</taxon>
        <taxon>Burkholderia</taxon>
        <taxon>pseudomallei group</taxon>
    </lineage>
</organism>
<reference evidence="2" key="1">
    <citation type="submission" date="2018-08" db="EMBL/GenBank/DDBJ databases">
        <title>Identification of Burkholderia cepacia strains that express a Burkholderia pseudomallei-like capsular polysaccharide.</title>
        <authorList>
            <person name="Burtnick M.N."/>
            <person name="Vongsouvath M."/>
            <person name="Newton P."/>
            <person name="Wuthiekanun V."/>
            <person name="Limmathurotsakul D."/>
            <person name="Brett P.J."/>
            <person name="Chantratita N."/>
            <person name="Dance D.A."/>
        </authorList>
    </citation>
    <scope>NUCLEOTIDE SEQUENCE</scope>
    <source>
        <strain evidence="2">SBXCC001</strain>
    </source>
</reference>
<comment type="caution">
    <text evidence="2">The sequence shown here is derived from an EMBL/GenBank/DDBJ whole genome shotgun (WGS) entry which is preliminary data.</text>
</comment>
<evidence type="ECO:0000313" key="2">
    <source>
        <dbReference type="EMBL" id="MDW9255040.1"/>
    </source>
</evidence>
<gene>
    <name evidence="2" type="ORF">C7S16_1768</name>
</gene>
<evidence type="ECO:0000313" key="3">
    <source>
        <dbReference type="Proteomes" id="UP001272137"/>
    </source>
</evidence>
<feature type="compositionally biased region" description="Basic residues" evidence="1">
    <location>
        <begin position="35"/>
        <end position="49"/>
    </location>
</feature>
<name>A0AAW9CVU5_BURTH</name>